<comment type="similarity">
    <text evidence="1">Belongs to the short-chain fatty acyl-CoA assimilation regulator (ScfR) family.</text>
</comment>
<accession>H5U0J5</accession>
<dbReference type="InterPro" id="IPR026281">
    <property type="entry name" value="HTH_RamB"/>
</dbReference>
<dbReference type="eggNOG" id="COG1396">
    <property type="taxonomic scope" value="Bacteria"/>
</dbReference>
<dbReference type="CDD" id="cd00093">
    <property type="entry name" value="HTH_XRE"/>
    <property type="match status" value="1"/>
</dbReference>
<dbReference type="RefSeq" id="WP_005205835.1">
    <property type="nucleotide sequence ID" value="NZ_BAFC01000059.1"/>
</dbReference>
<dbReference type="InterPro" id="IPR001387">
    <property type="entry name" value="Cro/C1-type_HTH"/>
</dbReference>
<protein>
    <submittedName>
        <fullName evidence="6">Putative Xre family DNA-binding protein</fullName>
    </submittedName>
</protein>
<dbReference type="InterPro" id="IPR050807">
    <property type="entry name" value="TransReg_Diox_bact_type"/>
</dbReference>
<dbReference type="InterPro" id="IPR010359">
    <property type="entry name" value="IrrE_HExxH"/>
</dbReference>
<dbReference type="PROSITE" id="PS50943">
    <property type="entry name" value="HTH_CROC1"/>
    <property type="match status" value="1"/>
</dbReference>
<evidence type="ECO:0000256" key="3">
    <source>
        <dbReference type="ARBA" id="ARBA00023125"/>
    </source>
</evidence>
<comment type="caution">
    <text evidence="6">The sequence shown here is derived from an EMBL/GenBank/DDBJ whole genome shotgun (WGS) entry which is preliminary data.</text>
</comment>
<evidence type="ECO:0000313" key="6">
    <source>
        <dbReference type="EMBL" id="GAB39253.1"/>
    </source>
</evidence>
<dbReference type="PANTHER" id="PTHR46797">
    <property type="entry name" value="HTH-TYPE TRANSCRIPTIONAL REGULATOR"/>
    <property type="match status" value="1"/>
</dbReference>
<dbReference type="Proteomes" id="UP000005845">
    <property type="component" value="Unassembled WGS sequence"/>
</dbReference>
<feature type="domain" description="HTH cro/C1-type" evidence="5">
    <location>
        <begin position="18"/>
        <end position="72"/>
    </location>
</feature>
<dbReference type="Gene3D" id="1.10.260.40">
    <property type="entry name" value="lambda repressor-like DNA-binding domains"/>
    <property type="match status" value="1"/>
</dbReference>
<dbReference type="SMART" id="SM00530">
    <property type="entry name" value="HTH_XRE"/>
    <property type="match status" value="1"/>
</dbReference>
<dbReference type="Pfam" id="PF06114">
    <property type="entry name" value="Peptidase_M78"/>
    <property type="match status" value="1"/>
</dbReference>
<dbReference type="EMBL" id="BAFC01000059">
    <property type="protein sequence ID" value="GAB39253.1"/>
    <property type="molecule type" value="Genomic_DNA"/>
</dbReference>
<evidence type="ECO:0000256" key="1">
    <source>
        <dbReference type="ARBA" id="ARBA00007227"/>
    </source>
</evidence>
<dbReference type="InterPro" id="IPR010982">
    <property type="entry name" value="Lambda_DNA-bd_dom_sf"/>
</dbReference>
<evidence type="ECO:0000256" key="4">
    <source>
        <dbReference type="ARBA" id="ARBA00023163"/>
    </source>
</evidence>
<proteinExistence type="inferred from homology"/>
<dbReference type="GO" id="GO:0003700">
    <property type="term" value="F:DNA-binding transcription factor activity"/>
    <property type="evidence" value="ECO:0007669"/>
    <property type="project" value="TreeGrafter"/>
</dbReference>
<dbReference type="InterPro" id="IPR018653">
    <property type="entry name" value="ScfR_C"/>
</dbReference>
<dbReference type="GO" id="GO:0005829">
    <property type="term" value="C:cytosol"/>
    <property type="evidence" value="ECO:0007669"/>
    <property type="project" value="TreeGrafter"/>
</dbReference>
<dbReference type="AlphaFoldDB" id="H5U0J5"/>
<keyword evidence="3 6" id="KW-0238">DNA-binding</keyword>
<sequence length="484" mass="52773">MAHPSAATPGRLLVGARLRRLRDEQGLSQAALARRIDKSTSYVNQLENDQRPITVGVLLALTREFDLNADYFAADTDARLVADLADALATAPDGGDVTRAQITELVSRMPDVGRTIAALHRRLVAAESELDTYRGQAANAGGASSTPMPFEEVRDFFYDRKNYIDVLDRAAEDMFDQHGLRVGGLDLQLATLLSREHGVSVSISRDTDPVAAARRPKRVFDPTRRVVQLAGRLTSGQRAFQLATQLALITQSDVIDAVIADAVELSSESRAVARIGLANYFAGALLLPYRHFRDAAEDARYDIELLCVGFDVGFETVCHRLSTLQRPGHRGVPFIFVRTDRAGNISKRQSATAFHFSRAGGSCPLWVVHDAFASPGRVVTQVSQMPDGRSYFWLARSTDEGLGYLTQHKSFAIGLGCDLAHADRLVYSTGIDLADDRRTVPIGAGCKVCPRPACPQRAFPQVGRPIDVDVTVSDSVPYRPARTG</sequence>
<name>H5U0J5_9ACTN</name>
<organism evidence="6 7">
    <name type="scientific">Gordonia sputi NBRC 100414</name>
    <dbReference type="NCBI Taxonomy" id="1089453"/>
    <lineage>
        <taxon>Bacteria</taxon>
        <taxon>Bacillati</taxon>
        <taxon>Actinomycetota</taxon>
        <taxon>Actinomycetes</taxon>
        <taxon>Mycobacteriales</taxon>
        <taxon>Gordoniaceae</taxon>
        <taxon>Gordonia</taxon>
    </lineage>
</organism>
<keyword evidence="2" id="KW-0805">Transcription regulation</keyword>
<dbReference type="Pfam" id="PF09856">
    <property type="entry name" value="ScfRs"/>
    <property type="match status" value="1"/>
</dbReference>
<keyword evidence="4" id="KW-0804">Transcription</keyword>
<dbReference type="GO" id="GO:0003677">
    <property type="term" value="F:DNA binding"/>
    <property type="evidence" value="ECO:0007669"/>
    <property type="project" value="UniProtKB-KW"/>
</dbReference>
<reference evidence="6 7" key="1">
    <citation type="submission" date="2012-02" db="EMBL/GenBank/DDBJ databases">
        <title>Whole genome shotgun sequence of Gordonia sputi NBRC 100414.</title>
        <authorList>
            <person name="Yoshida I."/>
            <person name="Hosoyama A."/>
            <person name="Tsuchikane K."/>
            <person name="Katsumata H."/>
            <person name="Yamazaki S."/>
            <person name="Fujita N."/>
        </authorList>
    </citation>
    <scope>NUCLEOTIDE SEQUENCE [LARGE SCALE GENOMIC DNA]</scope>
    <source>
        <strain evidence="6 7">NBRC 100414</strain>
    </source>
</reference>
<gene>
    <name evidence="6" type="ORF">GOSPT_059_01150</name>
</gene>
<dbReference type="PIRSF" id="PIRSF019251">
    <property type="entry name" value="Rv0465c"/>
    <property type="match status" value="1"/>
</dbReference>
<dbReference type="eggNOG" id="COG3800">
    <property type="taxonomic scope" value="Bacteria"/>
</dbReference>
<evidence type="ECO:0000256" key="2">
    <source>
        <dbReference type="ARBA" id="ARBA00023015"/>
    </source>
</evidence>
<evidence type="ECO:0000259" key="5">
    <source>
        <dbReference type="PROSITE" id="PS50943"/>
    </source>
</evidence>
<dbReference type="SUPFAM" id="SSF47413">
    <property type="entry name" value="lambda repressor-like DNA-binding domains"/>
    <property type="match status" value="1"/>
</dbReference>
<dbReference type="PANTHER" id="PTHR46797:SF23">
    <property type="entry name" value="HTH-TYPE TRANSCRIPTIONAL REGULATOR SUTR"/>
    <property type="match status" value="1"/>
</dbReference>
<evidence type="ECO:0000313" key="7">
    <source>
        <dbReference type="Proteomes" id="UP000005845"/>
    </source>
</evidence>
<dbReference type="Pfam" id="PF01381">
    <property type="entry name" value="HTH_3"/>
    <property type="match status" value="1"/>
</dbReference>
<keyword evidence="7" id="KW-1185">Reference proteome</keyword>